<evidence type="ECO:0000256" key="4">
    <source>
        <dbReference type="ARBA" id="ARBA00022989"/>
    </source>
</evidence>
<accession>A0ABV5H4N7</accession>
<evidence type="ECO:0000256" key="3">
    <source>
        <dbReference type="ARBA" id="ARBA00022692"/>
    </source>
</evidence>
<comment type="subcellular location">
    <subcellularLocation>
        <location evidence="1">Cell membrane</location>
        <topology evidence="1">Multi-pass membrane protein</topology>
    </subcellularLocation>
</comment>
<dbReference type="InterPro" id="IPR017850">
    <property type="entry name" value="Alkaline_phosphatase_core_sf"/>
</dbReference>
<dbReference type="InterPro" id="IPR000917">
    <property type="entry name" value="Sulfatase_N"/>
</dbReference>
<gene>
    <name evidence="8" type="ORF">ACFFU1_17595</name>
</gene>
<dbReference type="Gene3D" id="3.40.720.10">
    <property type="entry name" value="Alkaline Phosphatase, subunit A"/>
    <property type="match status" value="1"/>
</dbReference>
<keyword evidence="3 6" id="KW-0812">Transmembrane</keyword>
<feature type="transmembrane region" description="Helical" evidence="6">
    <location>
        <begin position="85"/>
        <end position="106"/>
    </location>
</feature>
<evidence type="ECO:0000256" key="1">
    <source>
        <dbReference type="ARBA" id="ARBA00004651"/>
    </source>
</evidence>
<feature type="transmembrane region" description="Helical" evidence="6">
    <location>
        <begin position="54"/>
        <end position="73"/>
    </location>
</feature>
<evidence type="ECO:0000259" key="7">
    <source>
        <dbReference type="Pfam" id="PF00884"/>
    </source>
</evidence>
<feature type="transmembrane region" description="Helical" evidence="6">
    <location>
        <begin position="165"/>
        <end position="186"/>
    </location>
</feature>
<proteinExistence type="predicted"/>
<organism evidence="8 9">
    <name type="scientific">Algibacter miyuki</name>
    <dbReference type="NCBI Taxonomy" id="1306933"/>
    <lineage>
        <taxon>Bacteria</taxon>
        <taxon>Pseudomonadati</taxon>
        <taxon>Bacteroidota</taxon>
        <taxon>Flavobacteriia</taxon>
        <taxon>Flavobacteriales</taxon>
        <taxon>Flavobacteriaceae</taxon>
        <taxon>Algibacter</taxon>
    </lineage>
</organism>
<dbReference type="Gene3D" id="3.30.1120.80">
    <property type="match status" value="1"/>
</dbReference>
<dbReference type="GO" id="GO:0016740">
    <property type="term" value="F:transferase activity"/>
    <property type="evidence" value="ECO:0007669"/>
    <property type="project" value="UniProtKB-KW"/>
</dbReference>
<keyword evidence="9" id="KW-1185">Reference proteome</keyword>
<sequence>MKKLDFLKPIFNFFLLGLLITTLSRLILFIGFMPRVTETEQFWLIFPIGLRMDIILLSYMAVLPTVLILLVPFKFLLKISIFIRYFFVLCLFLILFMELATPNFLIQYDTRPNRLFVEYLIYPKEVFSMLLKGFLGIIIVAVMVLSASVYFLLKKSKKWFSVREAVSYGYQLKAVIPVLFLLFFGLRSSLTSVRPINASDAVFSKNQFVNSLALNSLYTVGFAVYSLKNEENGIKMYGRIAKSEALVRVKKYMTAKADDFTNTEIPLLHLQRSTHKRDKPYNLVIFLQESLGAEYVGVLGGLPLTPNLDKLSTEGLLFTNLYATGTRSVRGIEAVTTGFLPTPSRSVVKLGKSQNGFFSLADALKRKGYQTSFVYGGSANFDNMASFFNGNGFDDIIDERDYSKEDYDFKGTWGVSDESLVKKGNALYKSYKGEPFFSLMFSSSNHEPFEFPDNKIELYDREKGTVNNAIKYADYAIGEFFKMAKKEDYYNNTIFIIIADHNTRTWGDDLIPVNKFHIPALIIGPNIEKGITYDKLLSQIDIPPSLLDLIGLDMETPMVGRNIYELNDSEKGRAIMQFHTTNAFRYGDDLIVLQPDKEALQFKVTENDVLIPESNVNTDLVQDAISHVITASESYNNMEYRLPKETVNTDL</sequence>
<feature type="domain" description="Sulfatase N-terminal" evidence="7">
    <location>
        <begin position="282"/>
        <end position="551"/>
    </location>
</feature>
<dbReference type="EMBL" id="JBHMFA010000032">
    <property type="protein sequence ID" value="MFB9106726.1"/>
    <property type="molecule type" value="Genomic_DNA"/>
</dbReference>
<feature type="transmembrane region" description="Helical" evidence="6">
    <location>
        <begin position="126"/>
        <end position="153"/>
    </location>
</feature>
<dbReference type="PANTHER" id="PTHR47371">
    <property type="entry name" value="LIPOTEICHOIC ACID SYNTHASE"/>
    <property type="match status" value="1"/>
</dbReference>
<dbReference type="SUPFAM" id="SSF53649">
    <property type="entry name" value="Alkaline phosphatase-like"/>
    <property type="match status" value="1"/>
</dbReference>
<comment type="caution">
    <text evidence="8">The sequence shown here is derived from an EMBL/GenBank/DDBJ whole genome shotgun (WGS) entry which is preliminary data.</text>
</comment>
<dbReference type="RefSeq" id="WP_377879711.1">
    <property type="nucleotide sequence ID" value="NZ_JBHMFA010000032.1"/>
</dbReference>
<keyword evidence="8" id="KW-0808">Transferase</keyword>
<feature type="transmembrane region" description="Helical" evidence="6">
    <location>
        <begin position="12"/>
        <end position="34"/>
    </location>
</feature>
<keyword evidence="4 6" id="KW-1133">Transmembrane helix</keyword>
<evidence type="ECO:0000256" key="2">
    <source>
        <dbReference type="ARBA" id="ARBA00022475"/>
    </source>
</evidence>
<evidence type="ECO:0000313" key="8">
    <source>
        <dbReference type="EMBL" id="MFB9106726.1"/>
    </source>
</evidence>
<dbReference type="Proteomes" id="UP001589590">
    <property type="component" value="Unassembled WGS sequence"/>
</dbReference>
<dbReference type="PANTHER" id="PTHR47371:SF3">
    <property type="entry name" value="PHOSPHOGLYCEROL TRANSFERASE I"/>
    <property type="match status" value="1"/>
</dbReference>
<dbReference type="Pfam" id="PF00884">
    <property type="entry name" value="Sulfatase"/>
    <property type="match status" value="1"/>
</dbReference>
<dbReference type="EC" id="2.7.8.-" evidence="8"/>
<reference evidence="8 9" key="1">
    <citation type="submission" date="2024-09" db="EMBL/GenBank/DDBJ databases">
        <authorList>
            <person name="Sun Q."/>
            <person name="Mori K."/>
        </authorList>
    </citation>
    <scope>NUCLEOTIDE SEQUENCE [LARGE SCALE GENOMIC DNA]</scope>
    <source>
        <strain evidence="8 9">CECT 8300</strain>
    </source>
</reference>
<dbReference type="CDD" id="cd16015">
    <property type="entry name" value="LTA_synthase"/>
    <property type="match status" value="1"/>
</dbReference>
<keyword evidence="5 6" id="KW-0472">Membrane</keyword>
<name>A0ABV5H4N7_9FLAO</name>
<protein>
    <submittedName>
        <fullName evidence="8">LTA synthase family protein</fullName>
        <ecNumber evidence="8">2.7.8.-</ecNumber>
    </submittedName>
</protein>
<evidence type="ECO:0000256" key="6">
    <source>
        <dbReference type="SAM" id="Phobius"/>
    </source>
</evidence>
<dbReference type="InterPro" id="IPR012160">
    <property type="entry name" value="LtaS-like"/>
</dbReference>
<evidence type="ECO:0000313" key="9">
    <source>
        <dbReference type="Proteomes" id="UP001589590"/>
    </source>
</evidence>
<keyword evidence="2" id="KW-1003">Cell membrane</keyword>
<dbReference type="PIRSF" id="PIRSF005091">
    <property type="entry name" value="Mmb_sulf_HI1246"/>
    <property type="match status" value="1"/>
</dbReference>
<dbReference type="InterPro" id="IPR050448">
    <property type="entry name" value="OpgB/LTA_synthase_biosynth"/>
</dbReference>
<evidence type="ECO:0000256" key="5">
    <source>
        <dbReference type="ARBA" id="ARBA00023136"/>
    </source>
</evidence>